<evidence type="ECO:0000256" key="8">
    <source>
        <dbReference type="ARBA" id="ARBA00048988"/>
    </source>
</evidence>
<reference evidence="12" key="1">
    <citation type="journal article" date="2019" name="Int. J. Syst. Evol. Microbiol.">
        <title>The Global Catalogue of Microorganisms (GCM) 10K type strain sequencing project: providing services to taxonomists for standard genome sequencing and annotation.</title>
        <authorList>
            <consortium name="The Broad Institute Genomics Platform"/>
            <consortium name="The Broad Institute Genome Sequencing Center for Infectious Disease"/>
            <person name="Wu L."/>
            <person name="Ma J."/>
        </authorList>
    </citation>
    <scope>NUCLEOTIDE SEQUENCE [LARGE SCALE GENOMIC DNA]</scope>
    <source>
        <strain evidence="12">JCM 17979</strain>
    </source>
</reference>
<dbReference type="PROSITE" id="PS51198">
    <property type="entry name" value="UVRD_HELICASE_ATP_BIND"/>
    <property type="match status" value="1"/>
</dbReference>
<comment type="caution">
    <text evidence="11">The sequence shown here is derived from an EMBL/GenBank/DDBJ whole genome shotgun (WGS) entry which is preliminary data.</text>
</comment>
<dbReference type="Gene3D" id="3.40.50.300">
    <property type="entry name" value="P-loop containing nucleotide triphosphate hydrolases"/>
    <property type="match status" value="2"/>
</dbReference>
<dbReference type="InterPro" id="IPR014017">
    <property type="entry name" value="DNA_helicase_UvrD-like_C"/>
</dbReference>
<protein>
    <recommendedName>
        <fullName evidence="7">DNA 3'-5' helicase</fullName>
        <ecNumber evidence="7">5.6.2.4</ecNumber>
    </recommendedName>
</protein>
<evidence type="ECO:0000256" key="5">
    <source>
        <dbReference type="ARBA" id="ARBA00023235"/>
    </source>
</evidence>
<dbReference type="RefSeq" id="WP_345413553.1">
    <property type="nucleotide sequence ID" value="NZ_BAABHO010000012.1"/>
</dbReference>
<evidence type="ECO:0000256" key="9">
    <source>
        <dbReference type="PROSITE-ProRule" id="PRU00560"/>
    </source>
</evidence>
<comment type="catalytic activity">
    <reaction evidence="8">
        <text>ATP + H2O = ADP + phosphate + H(+)</text>
        <dbReference type="Rhea" id="RHEA:13065"/>
        <dbReference type="ChEBI" id="CHEBI:15377"/>
        <dbReference type="ChEBI" id="CHEBI:15378"/>
        <dbReference type="ChEBI" id="CHEBI:30616"/>
        <dbReference type="ChEBI" id="CHEBI:43474"/>
        <dbReference type="ChEBI" id="CHEBI:456216"/>
        <dbReference type="EC" id="5.6.2.4"/>
    </reaction>
</comment>
<keyword evidence="4 9" id="KW-0067">ATP-binding</keyword>
<evidence type="ECO:0000256" key="1">
    <source>
        <dbReference type="ARBA" id="ARBA00022741"/>
    </source>
</evidence>
<dbReference type="PANTHER" id="PTHR11070:SF45">
    <property type="entry name" value="DNA 3'-5' HELICASE"/>
    <property type="match status" value="1"/>
</dbReference>
<keyword evidence="12" id="KW-1185">Reference proteome</keyword>
<organism evidence="11 12">
    <name type="scientific">Actinomycetospora chlora</name>
    <dbReference type="NCBI Taxonomy" id="663608"/>
    <lineage>
        <taxon>Bacteria</taxon>
        <taxon>Bacillati</taxon>
        <taxon>Actinomycetota</taxon>
        <taxon>Actinomycetes</taxon>
        <taxon>Pseudonocardiales</taxon>
        <taxon>Pseudonocardiaceae</taxon>
        <taxon>Actinomycetospora</taxon>
    </lineage>
</organism>
<dbReference type="Pfam" id="PF00580">
    <property type="entry name" value="UvrD-helicase"/>
    <property type="match status" value="1"/>
</dbReference>
<keyword evidence="3 9" id="KW-0347">Helicase</keyword>
<evidence type="ECO:0000256" key="4">
    <source>
        <dbReference type="ARBA" id="ARBA00022840"/>
    </source>
</evidence>
<keyword evidence="5" id="KW-0413">Isomerase</keyword>
<evidence type="ECO:0000259" key="10">
    <source>
        <dbReference type="PROSITE" id="PS51198"/>
    </source>
</evidence>
<dbReference type="PANTHER" id="PTHR11070">
    <property type="entry name" value="UVRD / RECB / PCRA DNA HELICASE FAMILY MEMBER"/>
    <property type="match status" value="1"/>
</dbReference>
<dbReference type="InterPro" id="IPR014016">
    <property type="entry name" value="UvrD-like_ATP-bd"/>
</dbReference>
<proteinExistence type="predicted"/>
<sequence length="704" mass="77186">MGVIMSKEFHRSIDVDGSIKAKAWDFLTKLSQNAELTGLDVKIPKGPADKRVRTARVDLNYRAVLFAVSDDPEPMWLLAAIRPHDQAYEEAQSLVLDINPANGAMEVTRPAKIDATVTEYRKRAVEPDAPQVLPFTPDELVGLGINAEVAEQAVRLTSEDDVLGLAADLPEWQQQALLDLATGTSLQDVRASYELDNTAAPSADPLEAVQRATSRMEFVYLEGDDELRRMLEGDFAAWRTYLHPTQRDLAYRSTYNGPFRLAGGAGTGKTVVALHRAAFLVRKSPTARVLLCTFTRNLAAQLQLDIRGLLGAGESERIDVRGVDQVVRRVVEHVDGAPGQPLGEREQDQLWDEAVHAAGVPADLAPHLGPAFLAGEYRTVVLSLPEHTRDAYLKAKRTGRGLRLNRVQRAAVWRVVEAYERAVETSGRTTFDALAARAARLVGDADVERYDHVVVDEGQDLHAGHWRVLRGLVASGPNDLFICEDGHQRIYGERVVLGHFGIETRGRSRRLTLNYRTTRQNLRFAMGVIGDESVVDLDGDAETVAGYRSAFTGPTPELHGFASDGEEARFAADTVRGWVDGGVSPAAIAVLARRSAEQERARLALKDAGVPVELLQRDGPGNADSVKIASMHRAKGTEFSRVIVIGAEAGVVPLDWVVEGRPEPEYSAARGRERSLFYVACSRARDQLIVTWSRTPSPFLPTTV</sequence>
<dbReference type="Proteomes" id="UP001500928">
    <property type="component" value="Unassembled WGS sequence"/>
</dbReference>
<feature type="domain" description="UvrD-like helicase ATP-binding" evidence="10">
    <location>
        <begin position="242"/>
        <end position="525"/>
    </location>
</feature>
<keyword evidence="1 9" id="KW-0547">Nucleotide-binding</keyword>
<dbReference type="Pfam" id="PF13361">
    <property type="entry name" value="UvrD_C"/>
    <property type="match status" value="1"/>
</dbReference>
<name>A0ABP9ASG4_9PSEU</name>
<dbReference type="GO" id="GO:0004527">
    <property type="term" value="F:exonuclease activity"/>
    <property type="evidence" value="ECO:0007669"/>
    <property type="project" value="UniProtKB-KW"/>
</dbReference>
<accession>A0ABP9ASG4</accession>
<evidence type="ECO:0000256" key="7">
    <source>
        <dbReference type="ARBA" id="ARBA00034808"/>
    </source>
</evidence>
<comment type="catalytic activity">
    <reaction evidence="6">
        <text>Couples ATP hydrolysis with the unwinding of duplex DNA by translocating in the 3'-5' direction.</text>
        <dbReference type="EC" id="5.6.2.4"/>
    </reaction>
</comment>
<feature type="binding site" evidence="9">
    <location>
        <begin position="263"/>
        <end position="270"/>
    </location>
    <ligand>
        <name>ATP</name>
        <dbReference type="ChEBI" id="CHEBI:30616"/>
    </ligand>
</feature>
<gene>
    <name evidence="11" type="ORF">GCM10023200_19450</name>
</gene>
<dbReference type="EMBL" id="BAABHO010000012">
    <property type="protein sequence ID" value="GAA4785624.1"/>
    <property type="molecule type" value="Genomic_DNA"/>
</dbReference>
<dbReference type="InterPro" id="IPR000212">
    <property type="entry name" value="DNA_helicase_UvrD/REP"/>
</dbReference>
<dbReference type="EC" id="5.6.2.4" evidence="7"/>
<keyword evidence="11" id="KW-0269">Exonuclease</keyword>
<keyword evidence="2 9" id="KW-0378">Hydrolase</keyword>
<evidence type="ECO:0000256" key="6">
    <source>
        <dbReference type="ARBA" id="ARBA00034617"/>
    </source>
</evidence>
<evidence type="ECO:0000256" key="3">
    <source>
        <dbReference type="ARBA" id="ARBA00022806"/>
    </source>
</evidence>
<dbReference type="SUPFAM" id="SSF52540">
    <property type="entry name" value="P-loop containing nucleoside triphosphate hydrolases"/>
    <property type="match status" value="1"/>
</dbReference>
<evidence type="ECO:0000256" key="2">
    <source>
        <dbReference type="ARBA" id="ARBA00022801"/>
    </source>
</evidence>
<evidence type="ECO:0000313" key="12">
    <source>
        <dbReference type="Proteomes" id="UP001500928"/>
    </source>
</evidence>
<keyword evidence="11" id="KW-0540">Nuclease</keyword>
<evidence type="ECO:0000313" key="11">
    <source>
        <dbReference type="EMBL" id="GAA4785624.1"/>
    </source>
</evidence>
<dbReference type="InterPro" id="IPR027417">
    <property type="entry name" value="P-loop_NTPase"/>
</dbReference>